<dbReference type="OrthoDB" id="3563157at2759"/>
<reference evidence="2" key="1">
    <citation type="submission" date="2020-10" db="EMBL/GenBank/DDBJ databases">
        <title>Genome Sequence of Monilinia vaccinii-corymbosi Sheds Light on Mummy Berry Disease Infection of Blueberry and Mating Type.</title>
        <authorList>
            <person name="Yow A.G."/>
            <person name="Zhang Y."/>
            <person name="Bansal K."/>
            <person name="Eacker S.M."/>
            <person name="Sullivan S."/>
            <person name="Liachko I."/>
            <person name="Cubeta M.A."/>
            <person name="Rollins J.A."/>
            <person name="Ashrafi H."/>
        </authorList>
    </citation>
    <scope>NUCLEOTIDE SEQUENCE</scope>
    <source>
        <strain evidence="2">RL-1</strain>
    </source>
</reference>
<sequence>MGTSSHKSSSSSSSSDFSKQYLPTPSTTSKFNSTSSPTSQKVHPGSNSNTPQRSSSSSGKSSSSRLSHKISADQKHQDEAIKRYENEPRDYKSLVVAKYDAHQEQAIKEHEDGVRRDVENVQWAR</sequence>
<evidence type="ECO:0000313" key="3">
    <source>
        <dbReference type="Proteomes" id="UP000672032"/>
    </source>
</evidence>
<feature type="compositionally biased region" description="Polar residues" evidence="1">
    <location>
        <begin position="21"/>
        <end position="53"/>
    </location>
</feature>
<name>A0A8A3P7E9_9HELO</name>
<proteinExistence type="predicted"/>
<feature type="compositionally biased region" description="Low complexity" evidence="1">
    <location>
        <begin position="1"/>
        <end position="18"/>
    </location>
</feature>
<evidence type="ECO:0000313" key="2">
    <source>
        <dbReference type="EMBL" id="QSZ28529.1"/>
    </source>
</evidence>
<dbReference type="EMBL" id="CP063405">
    <property type="protein sequence ID" value="QSZ28529.1"/>
    <property type="molecule type" value="Genomic_DNA"/>
</dbReference>
<feature type="compositionally biased region" description="Low complexity" evidence="1">
    <location>
        <begin position="54"/>
        <end position="65"/>
    </location>
</feature>
<keyword evidence="3" id="KW-1185">Reference proteome</keyword>
<evidence type="ECO:0000256" key="1">
    <source>
        <dbReference type="SAM" id="MobiDB-lite"/>
    </source>
</evidence>
<feature type="region of interest" description="Disordered" evidence="1">
    <location>
        <begin position="1"/>
        <end position="90"/>
    </location>
</feature>
<gene>
    <name evidence="2" type="ORF">DSL72_003027</name>
</gene>
<dbReference type="AlphaFoldDB" id="A0A8A3P7E9"/>
<accession>A0A8A3P7E9</accession>
<dbReference type="Proteomes" id="UP000672032">
    <property type="component" value="Chromosome 1"/>
</dbReference>
<feature type="compositionally biased region" description="Basic and acidic residues" evidence="1">
    <location>
        <begin position="70"/>
        <end position="90"/>
    </location>
</feature>
<organism evidence="2 3">
    <name type="scientific">Monilinia vaccinii-corymbosi</name>
    <dbReference type="NCBI Taxonomy" id="61207"/>
    <lineage>
        <taxon>Eukaryota</taxon>
        <taxon>Fungi</taxon>
        <taxon>Dikarya</taxon>
        <taxon>Ascomycota</taxon>
        <taxon>Pezizomycotina</taxon>
        <taxon>Leotiomycetes</taxon>
        <taxon>Helotiales</taxon>
        <taxon>Sclerotiniaceae</taxon>
        <taxon>Monilinia</taxon>
    </lineage>
</organism>
<protein>
    <submittedName>
        <fullName evidence="2">Uncharacterized protein</fullName>
    </submittedName>
</protein>